<dbReference type="EMBL" id="CP043506">
    <property type="protein sequence ID" value="QEO17306.1"/>
    <property type="molecule type" value="Genomic_DNA"/>
</dbReference>
<reference evidence="3 4" key="1">
    <citation type="submission" date="2019-09" db="EMBL/GenBank/DDBJ databases">
        <title>Genome sequencing of strain KACC 21233.</title>
        <authorList>
            <person name="Heo J."/>
            <person name="Kim S.-J."/>
            <person name="Kim J.-S."/>
            <person name="Hong S.-B."/>
            <person name="Kwon S.-W."/>
        </authorList>
    </citation>
    <scope>NUCLEOTIDE SEQUENCE [LARGE SCALE GENOMIC DNA]</scope>
    <source>
        <strain evidence="3 4">KACC 21233</strain>
    </source>
</reference>
<feature type="domain" description="EamA" evidence="2">
    <location>
        <begin position="157"/>
        <end position="290"/>
    </location>
</feature>
<feature type="transmembrane region" description="Helical" evidence="1">
    <location>
        <begin position="103"/>
        <end position="122"/>
    </location>
</feature>
<dbReference type="OrthoDB" id="9809509at2"/>
<feature type="domain" description="EamA" evidence="2">
    <location>
        <begin position="19"/>
        <end position="145"/>
    </location>
</feature>
<dbReference type="InterPro" id="IPR052756">
    <property type="entry name" value="Alkyne_AA_exporter"/>
</dbReference>
<organism evidence="3 4">
    <name type="scientific">Acetobacter vaccinii</name>
    <dbReference type="NCBI Taxonomy" id="2592655"/>
    <lineage>
        <taxon>Bacteria</taxon>
        <taxon>Pseudomonadati</taxon>
        <taxon>Pseudomonadota</taxon>
        <taxon>Alphaproteobacteria</taxon>
        <taxon>Acetobacterales</taxon>
        <taxon>Acetobacteraceae</taxon>
        <taxon>Acetobacter</taxon>
    </lineage>
</organism>
<feature type="transmembrane region" description="Helical" evidence="1">
    <location>
        <begin position="184"/>
        <end position="204"/>
    </location>
</feature>
<dbReference type="Pfam" id="PF00892">
    <property type="entry name" value="EamA"/>
    <property type="match status" value="2"/>
</dbReference>
<keyword evidence="1" id="KW-1133">Transmembrane helix</keyword>
<keyword evidence="1" id="KW-0472">Membrane</keyword>
<feature type="transmembrane region" description="Helical" evidence="1">
    <location>
        <begin position="74"/>
        <end position="91"/>
    </location>
</feature>
<name>A0A5C1YLY0_9PROT</name>
<evidence type="ECO:0000313" key="3">
    <source>
        <dbReference type="EMBL" id="QEO17306.1"/>
    </source>
</evidence>
<dbReference type="InterPro" id="IPR037185">
    <property type="entry name" value="EmrE-like"/>
</dbReference>
<sequence>MSAPNRPAGGPPTVPLLPLCIAIGSWASAYPLIRLALVYLSPVPLAAVRYAVAALFLVPWLVATRAALPKGADIPRFLLCGGVGIALYNFLLNTGERTVSAGAASLLINIAPFLAAIVAVLFMGESLTLLGWVGSVISFAGVVLIGSGQPGGFSFGSGATYVLGGAVCSAVYYLLQKPLILRYGALPTTAWNLLAGALVLLPWLPQGMGQLHGQGAYPWVLVAILSLVPAIAGYAAWAKVVGRVGVAASSGFLYLLAPTTLVLAFFMTAEVPSLTTLLGGAVVMGGVALMQLYGRPSPTPLPLPDGEG</sequence>
<dbReference type="GO" id="GO:0016020">
    <property type="term" value="C:membrane"/>
    <property type="evidence" value="ECO:0007669"/>
    <property type="project" value="InterPro"/>
</dbReference>
<dbReference type="AlphaFoldDB" id="A0A5C1YLY0"/>
<feature type="transmembrane region" description="Helical" evidence="1">
    <location>
        <begin position="273"/>
        <end position="293"/>
    </location>
</feature>
<evidence type="ECO:0000313" key="4">
    <source>
        <dbReference type="Proteomes" id="UP000324536"/>
    </source>
</evidence>
<feature type="transmembrane region" description="Helical" evidence="1">
    <location>
        <begin position="244"/>
        <end position="267"/>
    </location>
</feature>
<feature type="transmembrane region" description="Helical" evidence="1">
    <location>
        <begin position="39"/>
        <end position="62"/>
    </location>
</feature>
<accession>A0A5C1YLY0</accession>
<keyword evidence="1" id="KW-0812">Transmembrane</keyword>
<dbReference type="InterPro" id="IPR000620">
    <property type="entry name" value="EamA_dom"/>
</dbReference>
<evidence type="ECO:0000259" key="2">
    <source>
        <dbReference type="Pfam" id="PF00892"/>
    </source>
</evidence>
<dbReference type="Proteomes" id="UP000324536">
    <property type="component" value="Chromosome"/>
</dbReference>
<evidence type="ECO:0000256" key="1">
    <source>
        <dbReference type="SAM" id="Phobius"/>
    </source>
</evidence>
<keyword evidence="4" id="KW-1185">Reference proteome</keyword>
<gene>
    <name evidence="3" type="ORF">FLP30_05820</name>
</gene>
<dbReference type="KEGG" id="acek:FLP30_05820"/>
<dbReference type="PANTHER" id="PTHR12715:SF4">
    <property type="entry name" value="EAMA DOMAIN-CONTAINING PROTEIN"/>
    <property type="match status" value="1"/>
</dbReference>
<feature type="transmembrane region" description="Helical" evidence="1">
    <location>
        <begin position="153"/>
        <end position="175"/>
    </location>
</feature>
<dbReference type="SUPFAM" id="SSF103481">
    <property type="entry name" value="Multidrug resistance efflux transporter EmrE"/>
    <property type="match status" value="2"/>
</dbReference>
<dbReference type="Gene3D" id="1.10.3730.20">
    <property type="match status" value="1"/>
</dbReference>
<dbReference type="PANTHER" id="PTHR12715">
    <property type="entry name" value="TRANSPORTER, DRUG/METABOLITE EXPORTER FAMILY"/>
    <property type="match status" value="1"/>
</dbReference>
<proteinExistence type="predicted"/>
<feature type="transmembrane region" description="Helical" evidence="1">
    <location>
        <begin position="216"/>
        <end position="237"/>
    </location>
</feature>
<feature type="transmembrane region" description="Helical" evidence="1">
    <location>
        <begin position="129"/>
        <end position="147"/>
    </location>
</feature>
<dbReference type="RefSeq" id="WP_149278984.1">
    <property type="nucleotide sequence ID" value="NZ_CP043506.1"/>
</dbReference>
<protein>
    <submittedName>
        <fullName evidence="3">DMT family transporter</fullName>
    </submittedName>
</protein>